<comment type="caution">
    <text evidence="2">The sequence shown here is derived from an EMBL/GenBank/DDBJ whole genome shotgun (WGS) entry which is preliminary data.</text>
</comment>
<dbReference type="AlphaFoldDB" id="A0A644Z4K8"/>
<protein>
    <submittedName>
        <fullName evidence="2">Uncharacterized protein</fullName>
    </submittedName>
</protein>
<reference evidence="2" key="1">
    <citation type="submission" date="2019-08" db="EMBL/GenBank/DDBJ databases">
        <authorList>
            <person name="Kucharzyk K."/>
            <person name="Murdoch R.W."/>
            <person name="Higgins S."/>
            <person name="Loffler F."/>
        </authorList>
    </citation>
    <scope>NUCLEOTIDE SEQUENCE</scope>
</reference>
<dbReference type="EMBL" id="VSSQ01007411">
    <property type="protein sequence ID" value="MPM35830.1"/>
    <property type="molecule type" value="Genomic_DNA"/>
</dbReference>
<proteinExistence type="predicted"/>
<sequence length="173" mass="19303">MLWRKKTLRDFSPPGTRDDLDIPPAIPVDFFNVRVGNIPIQKPEARHVPVNSVGQLLYGASVHTQMLGCNVFFDQPLDGFRSGFFGKALSKGFRVGFRHIAAHLFQHGFISVLFLYAGILFFINQFPKRMVHVPTSFSRAQSFRTCLAYRAAARVVPSSGSAPVSCICRSSRT</sequence>
<keyword evidence="1" id="KW-1133">Transmembrane helix</keyword>
<name>A0A644Z4K8_9ZZZZ</name>
<accession>A0A644Z4K8</accession>
<feature type="transmembrane region" description="Helical" evidence="1">
    <location>
        <begin position="100"/>
        <end position="123"/>
    </location>
</feature>
<evidence type="ECO:0000256" key="1">
    <source>
        <dbReference type="SAM" id="Phobius"/>
    </source>
</evidence>
<keyword evidence="1" id="KW-0472">Membrane</keyword>
<gene>
    <name evidence="2" type="ORF">SDC9_82424</name>
</gene>
<keyword evidence="1" id="KW-0812">Transmembrane</keyword>
<evidence type="ECO:0000313" key="2">
    <source>
        <dbReference type="EMBL" id="MPM35830.1"/>
    </source>
</evidence>
<organism evidence="2">
    <name type="scientific">bioreactor metagenome</name>
    <dbReference type="NCBI Taxonomy" id="1076179"/>
    <lineage>
        <taxon>unclassified sequences</taxon>
        <taxon>metagenomes</taxon>
        <taxon>ecological metagenomes</taxon>
    </lineage>
</organism>